<evidence type="ECO:0000256" key="4">
    <source>
        <dbReference type="ARBA" id="ARBA00022490"/>
    </source>
</evidence>
<evidence type="ECO:0000259" key="7">
    <source>
        <dbReference type="Pfam" id="PF00881"/>
    </source>
</evidence>
<dbReference type="EMBL" id="MNBE01000695">
    <property type="protein sequence ID" value="OKO97224.1"/>
    <property type="molecule type" value="Genomic_DNA"/>
</dbReference>
<protein>
    <recommendedName>
        <fullName evidence="7">Nitroreductase domain-containing protein</fullName>
    </recommendedName>
</protein>
<dbReference type="InterPro" id="IPR000415">
    <property type="entry name" value="Nitroreductase-like"/>
</dbReference>
<evidence type="ECO:0000256" key="1">
    <source>
        <dbReference type="ARBA" id="ARBA00004123"/>
    </source>
</evidence>
<dbReference type="AlphaFoldDB" id="A0A1Q5TAF7"/>
<proteinExistence type="inferred from homology"/>
<name>A0A1Q5TAF7_9EURO</name>
<evidence type="ECO:0000256" key="3">
    <source>
        <dbReference type="ARBA" id="ARBA00007118"/>
    </source>
</evidence>
<accession>A0A1Q5TAF7</accession>
<dbReference type="OrthoDB" id="2138173at2759"/>
<dbReference type="CDD" id="cd02140">
    <property type="entry name" value="Frm2-like"/>
    <property type="match status" value="1"/>
</dbReference>
<dbReference type="InterPro" id="IPR033877">
    <property type="entry name" value="Frm2/Hbn1"/>
</dbReference>
<dbReference type="PANTHER" id="PTHR43035:SF1">
    <property type="entry name" value="FATTY ACID REPRESSION MUTANT PROTEIN 2-RELATED"/>
    <property type="match status" value="1"/>
</dbReference>
<organism evidence="8 9">
    <name type="scientific">Penicillium subrubescens</name>
    <dbReference type="NCBI Taxonomy" id="1316194"/>
    <lineage>
        <taxon>Eukaryota</taxon>
        <taxon>Fungi</taxon>
        <taxon>Dikarya</taxon>
        <taxon>Ascomycota</taxon>
        <taxon>Pezizomycotina</taxon>
        <taxon>Eurotiomycetes</taxon>
        <taxon>Eurotiomycetidae</taxon>
        <taxon>Eurotiales</taxon>
        <taxon>Aspergillaceae</taxon>
        <taxon>Penicillium</taxon>
    </lineage>
</organism>
<keyword evidence="5" id="KW-0560">Oxidoreductase</keyword>
<dbReference type="Pfam" id="PF00881">
    <property type="entry name" value="Nitroreductase"/>
    <property type="match status" value="1"/>
</dbReference>
<dbReference type="InterPro" id="IPR029479">
    <property type="entry name" value="Nitroreductase"/>
</dbReference>
<dbReference type="PANTHER" id="PTHR43035">
    <property type="entry name" value="FATTY ACID REPRESSION MUTANT PROTEIN 2-RELATED"/>
    <property type="match status" value="1"/>
</dbReference>
<comment type="caution">
    <text evidence="8">The sequence shown here is derived from an EMBL/GenBank/DDBJ whole genome shotgun (WGS) entry which is preliminary data.</text>
</comment>
<comment type="similarity">
    <text evidence="3">Belongs to the nitroreductase family.</text>
</comment>
<dbReference type="GO" id="GO:0005737">
    <property type="term" value="C:cytoplasm"/>
    <property type="evidence" value="ECO:0007669"/>
    <property type="project" value="UniProtKB-SubCell"/>
</dbReference>
<dbReference type="GO" id="GO:0016491">
    <property type="term" value="F:oxidoreductase activity"/>
    <property type="evidence" value="ECO:0007669"/>
    <property type="project" value="UniProtKB-KW"/>
</dbReference>
<dbReference type="GO" id="GO:0034599">
    <property type="term" value="P:cellular response to oxidative stress"/>
    <property type="evidence" value="ECO:0007669"/>
    <property type="project" value="InterPro"/>
</dbReference>
<evidence type="ECO:0000313" key="9">
    <source>
        <dbReference type="Proteomes" id="UP000186955"/>
    </source>
</evidence>
<dbReference type="SUPFAM" id="SSF55469">
    <property type="entry name" value="FMN-dependent nitroreductase-like"/>
    <property type="match status" value="1"/>
</dbReference>
<dbReference type="FunFam" id="3.40.109.10:FF:000001">
    <property type="entry name" value="Nitroreductase family"/>
    <property type="match status" value="1"/>
</dbReference>
<dbReference type="GO" id="GO:0005634">
    <property type="term" value="C:nucleus"/>
    <property type="evidence" value="ECO:0007669"/>
    <property type="project" value="UniProtKB-SubCell"/>
</dbReference>
<dbReference type="Proteomes" id="UP000186955">
    <property type="component" value="Unassembled WGS sequence"/>
</dbReference>
<keyword evidence="9" id="KW-1185">Reference proteome</keyword>
<keyword evidence="4" id="KW-0963">Cytoplasm</keyword>
<evidence type="ECO:0000256" key="5">
    <source>
        <dbReference type="ARBA" id="ARBA00023002"/>
    </source>
</evidence>
<evidence type="ECO:0000313" key="8">
    <source>
        <dbReference type="EMBL" id="OKO97224.1"/>
    </source>
</evidence>
<gene>
    <name evidence="8" type="ORF">PENSUB_10018</name>
</gene>
<sequence>MSNIAASFIEGMKGRRSIYALTNESTISDGRIEDIISEVVKHTPSPFNSQTARLVVLLKEEHEKLWDLALEIATATVPPQVLENLYKPRIAGFRAGYGTVLFYEDPAPLKPLEEKWPMLIDKFPEWSNHSTGMHQFALWTLLEAEGLGCNLQHYSPMVDARVAEEWNLPVDWSLKAQLVFGKPTGPPREKTFEPLEKRIFIHGK</sequence>
<dbReference type="Gene3D" id="3.40.109.10">
    <property type="entry name" value="NADH Oxidase"/>
    <property type="match status" value="1"/>
</dbReference>
<reference evidence="8 9" key="1">
    <citation type="submission" date="2016-10" db="EMBL/GenBank/DDBJ databases">
        <title>Genome sequence of the ascomycete fungus Penicillium subrubescens.</title>
        <authorList>
            <person name="De Vries R.P."/>
            <person name="Peng M."/>
            <person name="Dilokpimol A."/>
            <person name="Hilden K."/>
            <person name="Makela M.R."/>
            <person name="Grigoriev I."/>
            <person name="Riley R."/>
            <person name="Granchi Z."/>
        </authorList>
    </citation>
    <scope>NUCLEOTIDE SEQUENCE [LARGE SCALE GENOMIC DNA]</scope>
    <source>
        <strain evidence="8 9">CBS 132785</strain>
    </source>
</reference>
<comment type="subcellular location">
    <subcellularLocation>
        <location evidence="2">Cytoplasm</location>
    </subcellularLocation>
    <subcellularLocation>
        <location evidence="1">Nucleus</location>
    </subcellularLocation>
</comment>
<evidence type="ECO:0000256" key="2">
    <source>
        <dbReference type="ARBA" id="ARBA00004496"/>
    </source>
</evidence>
<keyword evidence="6" id="KW-0539">Nucleus</keyword>
<dbReference type="STRING" id="1316194.A0A1Q5TAF7"/>
<feature type="domain" description="Nitroreductase" evidence="7">
    <location>
        <begin position="13"/>
        <end position="182"/>
    </location>
</feature>
<evidence type="ECO:0000256" key="6">
    <source>
        <dbReference type="ARBA" id="ARBA00023242"/>
    </source>
</evidence>